<feature type="compositionally biased region" description="Pro residues" evidence="1">
    <location>
        <begin position="68"/>
        <end position="78"/>
    </location>
</feature>
<reference evidence="3 4" key="1">
    <citation type="journal article" date="2020" name="Microorganisms">
        <title>Description of Komagataeibacter melaceti sp. nov. and Komagataeibacter melomenusus sp. nov. Isolated from Apple Cider Vinegar.</title>
        <authorList>
            <person name="Maric L."/>
            <person name="Cleenwerck I."/>
            <person name="Accetto T."/>
            <person name="Vandamme P."/>
            <person name="Trcek J."/>
        </authorList>
    </citation>
    <scope>NUCLEOTIDE SEQUENCE [LARGE SCALE GENOMIC DNA]</scope>
    <source>
        <strain evidence="3 4">AV436</strain>
    </source>
</reference>
<feature type="region of interest" description="Disordered" evidence="1">
    <location>
        <begin position="64"/>
        <end position="84"/>
    </location>
</feature>
<protein>
    <submittedName>
        <fullName evidence="3">Uncharacterized protein</fullName>
    </submittedName>
</protein>
<evidence type="ECO:0000256" key="2">
    <source>
        <dbReference type="SAM" id="SignalP"/>
    </source>
</evidence>
<name>A0ABX2AHD6_9PROT</name>
<proteinExistence type="predicted"/>
<comment type="caution">
    <text evidence="3">The sequence shown here is derived from an EMBL/GenBank/DDBJ whole genome shotgun (WGS) entry which is preliminary data.</text>
</comment>
<sequence length="84" mass="8695">MLAAFLLALLPCIPQGHAADPGTAAAQATGQTITAQQAQQVLSVMNDPQKREEFTKTLDAIARGLPAPATPAPAPAPQRPGRRT</sequence>
<keyword evidence="4" id="KW-1185">Reference proteome</keyword>
<evidence type="ECO:0000256" key="1">
    <source>
        <dbReference type="SAM" id="MobiDB-lite"/>
    </source>
</evidence>
<accession>A0ABX2AHD6</accession>
<dbReference type="EMBL" id="JABJWC010000059">
    <property type="protein sequence ID" value="NPC67758.1"/>
    <property type="molecule type" value="Genomic_DNA"/>
</dbReference>
<feature type="signal peptide" evidence="2">
    <location>
        <begin position="1"/>
        <end position="18"/>
    </location>
</feature>
<evidence type="ECO:0000313" key="3">
    <source>
        <dbReference type="EMBL" id="NPC67758.1"/>
    </source>
</evidence>
<evidence type="ECO:0000313" key="4">
    <source>
        <dbReference type="Proteomes" id="UP000623090"/>
    </source>
</evidence>
<organism evidence="3 4">
    <name type="scientific">Komagataeibacter melomenusus</name>
    <dbReference type="NCBI Taxonomy" id="2766578"/>
    <lineage>
        <taxon>Bacteria</taxon>
        <taxon>Pseudomonadati</taxon>
        <taxon>Pseudomonadota</taxon>
        <taxon>Alphaproteobacteria</taxon>
        <taxon>Acetobacterales</taxon>
        <taxon>Acetobacteraceae</taxon>
        <taxon>Komagataeibacter</taxon>
    </lineage>
</organism>
<feature type="non-terminal residue" evidence="3">
    <location>
        <position position="84"/>
    </location>
</feature>
<feature type="chain" id="PRO_5045893258" evidence="2">
    <location>
        <begin position="19"/>
        <end position="84"/>
    </location>
</feature>
<keyword evidence="2" id="KW-0732">Signal</keyword>
<gene>
    <name evidence="3" type="ORF">HNW77_15515</name>
</gene>
<dbReference type="Proteomes" id="UP000623090">
    <property type="component" value="Unassembled WGS sequence"/>
</dbReference>